<reference evidence="1" key="1">
    <citation type="submission" date="2022-12" db="EMBL/GenBank/DDBJ databases">
        <authorList>
            <person name="Webb A."/>
        </authorList>
    </citation>
    <scope>NUCLEOTIDE SEQUENCE</scope>
    <source>
        <strain evidence="1">Hp1</strain>
    </source>
</reference>
<name>A0AAV0TPM9_HYABA</name>
<evidence type="ECO:0000313" key="2">
    <source>
        <dbReference type="Proteomes" id="UP001162031"/>
    </source>
</evidence>
<dbReference type="Proteomes" id="UP001162031">
    <property type="component" value="Unassembled WGS sequence"/>
</dbReference>
<evidence type="ECO:0000313" key="1">
    <source>
        <dbReference type="EMBL" id="CAI5724228.1"/>
    </source>
</evidence>
<organism evidence="1 2">
    <name type="scientific">Hyaloperonospora brassicae</name>
    <name type="common">Brassica downy mildew</name>
    <name type="synonym">Peronospora brassicae</name>
    <dbReference type="NCBI Taxonomy" id="162125"/>
    <lineage>
        <taxon>Eukaryota</taxon>
        <taxon>Sar</taxon>
        <taxon>Stramenopiles</taxon>
        <taxon>Oomycota</taxon>
        <taxon>Peronosporomycetes</taxon>
        <taxon>Peronosporales</taxon>
        <taxon>Peronosporaceae</taxon>
        <taxon>Hyaloperonospora</taxon>
    </lineage>
</organism>
<comment type="caution">
    <text evidence="1">The sequence shown here is derived from an EMBL/GenBank/DDBJ whole genome shotgun (WGS) entry which is preliminary data.</text>
</comment>
<protein>
    <recommendedName>
        <fullName evidence="3">RxLR effector candidate protein</fullName>
    </recommendedName>
</protein>
<sequence length="187" mass="21459">MKDGKPRNVEAFLEYLRGIKEMEVFAEDATLLLLTNHPDVTEKMLQSWAKAELDPLEALSRLPWGMFNPHRYREGTLKIPDIALCNWLGHFLRYVTLYRRGHTFADEKVDPWLRKVPRTNARAYLMILQDHRDEVGGSGELAKGLLALHEPTEEDSAVTDEILAKLRMQHPPWSTATVDRLQALSNA</sequence>
<dbReference type="EMBL" id="CANTFL010000550">
    <property type="protein sequence ID" value="CAI5724228.1"/>
    <property type="molecule type" value="Genomic_DNA"/>
</dbReference>
<accession>A0AAV0TPM9</accession>
<dbReference type="AlphaFoldDB" id="A0AAV0TPM9"/>
<evidence type="ECO:0008006" key="3">
    <source>
        <dbReference type="Google" id="ProtNLM"/>
    </source>
</evidence>
<proteinExistence type="predicted"/>
<keyword evidence="2" id="KW-1185">Reference proteome</keyword>
<gene>
    <name evidence="1" type="ORF">HBR001_LOCUS3309</name>
</gene>